<dbReference type="RefSeq" id="WP_015747893.1">
    <property type="nucleotide sequence ID" value="NC_013235.1"/>
</dbReference>
<dbReference type="Gene3D" id="3.30.565.10">
    <property type="entry name" value="Histidine kinase-like ATPase, C-terminal domain"/>
    <property type="match status" value="1"/>
</dbReference>
<dbReference type="AlphaFoldDB" id="C8X8F9"/>
<dbReference type="OrthoDB" id="4637972at2"/>
<reference evidence="1 2" key="2">
    <citation type="journal article" date="2010" name="Stand. Genomic Sci.">
        <title>Complete genome sequence of Nakamurella multipartita type strain (Y-104).</title>
        <authorList>
            <person name="Tice H."/>
            <person name="Mayilraj S."/>
            <person name="Sims D."/>
            <person name="Lapidus A."/>
            <person name="Nolan M."/>
            <person name="Lucas S."/>
            <person name="Glavina Del Rio T."/>
            <person name="Copeland A."/>
            <person name="Cheng J.F."/>
            <person name="Meincke L."/>
            <person name="Bruce D."/>
            <person name="Goodwin L."/>
            <person name="Pitluck S."/>
            <person name="Ivanova N."/>
            <person name="Mavromatis K."/>
            <person name="Ovchinnikova G."/>
            <person name="Pati A."/>
            <person name="Chen A."/>
            <person name="Palaniappan K."/>
            <person name="Land M."/>
            <person name="Hauser L."/>
            <person name="Chang Y.J."/>
            <person name="Jeffries C.D."/>
            <person name="Detter J.C."/>
            <person name="Brettin T."/>
            <person name="Rohde M."/>
            <person name="Goker M."/>
            <person name="Bristow J."/>
            <person name="Eisen J.A."/>
            <person name="Markowitz V."/>
            <person name="Hugenholtz P."/>
            <person name="Kyrpides N.C."/>
            <person name="Klenk H.P."/>
            <person name="Chen F."/>
        </authorList>
    </citation>
    <scope>NUCLEOTIDE SEQUENCE [LARGE SCALE GENOMIC DNA]</scope>
    <source>
        <strain evidence="2">ATCC 700099 / DSM 44233 / CIP 104796 / JCM 9543 / NBRC 105858 / Y-104</strain>
    </source>
</reference>
<dbReference type="Pfam" id="PF13589">
    <property type="entry name" value="HATPase_c_3"/>
    <property type="match status" value="1"/>
</dbReference>
<dbReference type="InterPro" id="IPR036890">
    <property type="entry name" value="HATPase_C_sf"/>
</dbReference>
<dbReference type="eggNOG" id="COG0326">
    <property type="taxonomic scope" value="Bacteria"/>
</dbReference>
<dbReference type="KEGG" id="nml:Namu_2668"/>
<dbReference type="STRING" id="479431.Namu_2668"/>
<evidence type="ECO:0000313" key="2">
    <source>
        <dbReference type="Proteomes" id="UP000002218"/>
    </source>
</evidence>
<accession>C8X8F9</accession>
<dbReference type="EMBL" id="CP001737">
    <property type="protein sequence ID" value="ACV79014.1"/>
    <property type="molecule type" value="Genomic_DNA"/>
</dbReference>
<reference evidence="2" key="1">
    <citation type="submission" date="2009-09" db="EMBL/GenBank/DDBJ databases">
        <title>The complete genome of Nakamurella multipartita DSM 44233.</title>
        <authorList>
            <consortium name="US DOE Joint Genome Institute (JGI-PGF)"/>
            <person name="Lucas S."/>
            <person name="Copeland A."/>
            <person name="Lapidus A."/>
            <person name="Glavina del Rio T."/>
            <person name="Dalin E."/>
            <person name="Tice H."/>
            <person name="Bruce D."/>
            <person name="Goodwin L."/>
            <person name="Pitluck S."/>
            <person name="Kyrpides N."/>
            <person name="Mavromatis K."/>
            <person name="Ivanova N."/>
            <person name="Ovchinnikova G."/>
            <person name="Sims D."/>
            <person name="Meincke L."/>
            <person name="Brettin T."/>
            <person name="Detter J.C."/>
            <person name="Han C."/>
            <person name="Larimer F."/>
            <person name="Land M."/>
            <person name="Hauser L."/>
            <person name="Markowitz V."/>
            <person name="Cheng J.-F."/>
            <person name="Hugenholtz P."/>
            <person name="Woyke T."/>
            <person name="Wu D."/>
            <person name="Klenk H.-P."/>
            <person name="Eisen J.A."/>
        </authorList>
    </citation>
    <scope>NUCLEOTIDE SEQUENCE [LARGE SCALE GENOMIC DNA]</scope>
    <source>
        <strain evidence="2">ATCC 700099 / DSM 44233 / CIP 104796 / JCM 9543 / NBRC 105858 / Y-104</strain>
    </source>
</reference>
<protein>
    <recommendedName>
        <fullName evidence="3">ATP-binding region ATPase domain protein</fullName>
    </recommendedName>
</protein>
<organism evidence="1 2">
    <name type="scientific">Nakamurella multipartita (strain ATCC 700099 / DSM 44233 / CIP 104796 / JCM 9543 / NBRC 105858 / Y-104)</name>
    <name type="common">Microsphaera multipartita</name>
    <dbReference type="NCBI Taxonomy" id="479431"/>
    <lineage>
        <taxon>Bacteria</taxon>
        <taxon>Bacillati</taxon>
        <taxon>Actinomycetota</taxon>
        <taxon>Actinomycetes</taxon>
        <taxon>Nakamurellales</taxon>
        <taxon>Nakamurellaceae</taxon>
        <taxon>Nakamurella</taxon>
    </lineage>
</organism>
<dbReference type="Proteomes" id="UP000002218">
    <property type="component" value="Chromosome"/>
</dbReference>
<evidence type="ECO:0000313" key="1">
    <source>
        <dbReference type="EMBL" id="ACV79014.1"/>
    </source>
</evidence>
<name>C8X8F9_NAKMY</name>
<sequence length="664" mass="71679">MQIDTSAAVSVTNSLGVASTTMTLDPEGMAHLTQVLTNLYADKHLAVLREYSTNALDSHVAAGTTAPVEVTLPTALNPTLVITDHGVGLSRDEIVNVYARYGASTKRGTNTQIGSFGLGAKSAFTIGGQFVVTATKDGRRTVAVFALDNHGVGTVNILAETETVDANGVTVSIAVGDHRQMQDAAEKFFRSWRPGTVLVDGSEPESLYTDGMWLGNDVLHTRRGGITVVMGSVAYPLPASAVHAVRERAGGTWHVHDGRPGLTVFLPIGSVDITPSREAVRDTSRSIDTVAAALRNLPERFEREAHRRTAAATCAAMAVLSTIPLRRAAEWTGVHGLSTAQWRGRPISDLGPAELGSHATFYGKTSRGALSTNTLDKLSVATLDQVTVLVGVPKGRSARRHAKAWVADNRVRLLVQFGDGHDLSGRVDWLTWGDDSPLDTVRFEDIELPSEPDRPRTQTSYDVQLVGGNGQATMTADQVNSAEHPLAYTDDHLPTYAIRSIEFRRALDGYLVIHLRSGQSTAALRRRVPRAVRADDLSRRWVDDRFAALGSLDDLVAAMREHNAVKAAISALGKSRADRITHPTYHRAVTAAASFTSLDPETRELIQRHAGRVPHRGLPALHRDLPLLVRAANFQYDENALDHLVLYANAIAPNPFGAARPGRT</sequence>
<gene>
    <name evidence="1" type="ordered locus">Namu_2668</name>
</gene>
<dbReference type="SUPFAM" id="SSF55874">
    <property type="entry name" value="ATPase domain of HSP90 chaperone/DNA topoisomerase II/histidine kinase"/>
    <property type="match status" value="1"/>
</dbReference>
<keyword evidence="2" id="KW-1185">Reference proteome</keyword>
<dbReference type="HOGENOM" id="CLU_413232_0_0_11"/>
<proteinExistence type="predicted"/>
<evidence type="ECO:0008006" key="3">
    <source>
        <dbReference type="Google" id="ProtNLM"/>
    </source>
</evidence>
<dbReference type="InParanoid" id="C8X8F9"/>